<name>A0ABQ1N6D7_9BACT</name>
<dbReference type="InterPro" id="IPR010723">
    <property type="entry name" value="HemN_C"/>
</dbReference>
<keyword evidence="5" id="KW-1185">Reference proteome</keyword>
<keyword evidence="2" id="KW-0349">Heme</keyword>
<dbReference type="InterPro" id="IPR004559">
    <property type="entry name" value="HemW-like"/>
</dbReference>
<dbReference type="InterPro" id="IPR007197">
    <property type="entry name" value="rSAM"/>
</dbReference>
<dbReference type="PROSITE" id="PS51918">
    <property type="entry name" value="RADICAL_SAM"/>
    <property type="match status" value="1"/>
</dbReference>
<dbReference type="NCBIfam" id="TIGR00539">
    <property type="entry name" value="hemN_rel"/>
    <property type="match status" value="1"/>
</dbReference>
<evidence type="ECO:0000313" key="5">
    <source>
        <dbReference type="Proteomes" id="UP000635885"/>
    </source>
</evidence>
<sequence>MVDAITLEIEKRKEYLPKNSIINTIYFGGGTPSLLSTKQLEQILVAISNHFILDLEELTIETNPDDLKKEKLKELRSIGIDRLSIGIQSFDAHILKYYNRAHNAEESLQAIDLAKNAGFEKLSIDLIYGFPSESHQLWEKDLAIAIEQDPGHISSYCLTVEPKTALGNWAEKGKFKPASEDFAADQFEMLQESMEKANYIQYEISNFGKSDQFAIHNKNYWLNIPYLGIGPSAHSYDGKERGFNIANNSKYINALKTESIPFTVEPMSSEDLVNEYILTSLRTIWGTDIEFLKNRLGDSYLTDKANLLSQLQSELLLEIKGNHFLLTKKGKLLADSIAASLFI</sequence>
<keyword evidence="2" id="KW-0004">4Fe-4S</keyword>
<dbReference type="Pfam" id="PF06969">
    <property type="entry name" value="HemN_C"/>
    <property type="match status" value="1"/>
</dbReference>
<comment type="subcellular location">
    <subcellularLocation>
        <location evidence="2">Cytoplasm</location>
    </subcellularLocation>
</comment>
<keyword evidence="2" id="KW-0479">Metal-binding</keyword>
<keyword evidence="2" id="KW-0408">Iron</keyword>
<keyword evidence="2" id="KW-0143">Chaperone</keyword>
<keyword evidence="2" id="KW-0411">Iron-sulfur</keyword>
<accession>A0ABQ1N6D7</accession>
<evidence type="ECO:0000259" key="3">
    <source>
        <dbReference type="PROSITE" id="PS51918"/>
    </source>
</evidence>
<dbReference type="InterPro" id="IPR058240">
    <property type="entry name" value="rSAM_sf"/>
</dbReference>
<comment type="function">
    <text evidence="2">Probably acts as a heme chaperone, transferring heme to an unknown acceptor. Binds one molecule of heme per monomer, possibly covalently. Binds 1 [4Fe-4S] cluster. The cluster is coordinated with 3 cysteines and an exchangeable S-adenosyl-L-methionine.</text>
</comment>
<feature type="domain" description="Radical SAM core" evidence="3">
    <location>
        <begin position="1"/>
        <end position="203"/>
    </location>
</feature>
<evidence type="ECO:0000256" key="2">
    <source>
        <dbReference type="RuleBase" id="RU364116"/>
    </source>
</evidence>
<protein>
    <recommendedName>
        <fullName evidence="2">Heme chaperone HemW</fullName>
    </recommendedName>
</protein>
<dbReference type="CDD" id="cd01335">
    <property type="entry name" value="Radical_SAM"/>
    <property type="match status" value="1"/>
</dbReference>
<evidence type="ECO:0000313" key="4">
    <source>
        <dbReference type="EMBL" id="GGC54737.1"/>
    </source>
</evidence>
<dbReference type="SUPFAM" id="SSF102114">
    <property type="entry name" value="Radical SAM enzymes"/>
    <property type="match status" value="1"/>
</dbReference>
<dbReference type="PANTHER" id="PTHR13932">
    <property type="entry name" value="COPROPORPHYRINIGEN III OXIDASE"/>
    <property type="match status" value="1"/>
</dbReference>
<keyword evidence="2" id="KW-0949">S-adenosyl-L-methionine</keyword>
<dbReference type="EMBL" id="BMFD01000026">
    <property type="protein sequence ID" value="GGC54737.1"/>
    <property type="molecule type" value="Genomic_DNA"/>
</dbReference>
<dbReference type="Gene3D" id="3.30.750.200">
    <property type="match status" value="1"/>
</dbReference>
<evidence type="ECO:0000256" key="1">
    <source>
        <dbReference type="ARBA" id="ARBA00006100"/>
    </source>
</evidence>
<reference evidence="5" key="1">
    <citation type="journal article" date="2019" name="Int. J. Syst. Evol. Microbiol.">
        <title>The Global Catalogue of Microorganisms (GCM) 10K type strain sequencing project: providing services to taxonomists for standard genome sequencing and annotation.</title>
        <authorList>
            <consortium name="The Broad Institute Genomics Platform"/>
            <consortium name="The Broad Institute Genome Sequencing Center for Infectious Disease"/>
            <person name="Wu L."/>
            <person name="Ma J."/>
        </authorList>
    </citation>
    <scope>NUCLEOTIDE SEQUENCE [LARGE SCALE GENOMIC DNA]</scope>
    <source>
        <strain evidence="5">CGMCC 1.12479</strain>
    </source>
</reference>
<gene>
    <name evidence="4" type="ORF">GCM10010993_36420</name>
</gene>
<dbReference type="Pfam" id="PF04055">
    <property type="entry name" value="Radical_SAM"/>
    <property type="match status" value="1"/>
</dbReference>
<dbReference type="PANTHER" id="PTHR13932:SF5">
    <property type="entry name" value="RADICAL S-ADENOSYL METHIONINE DOMAIN-CONTAINING PROTEIN 1, MITOCHONDRIAL"/>
    <property type="match status" value="1"/>
</dbReference>
<organism evidence="4 5">
    <name type="scientific">Belliella aquatica</name>
    <dbReference type="NCBI Taxonomy" id="1323734"/>
    <lineage>
        <taxon>Bacteria</taxon>
        <taxon>Pseudomonadati</taxon>
        <taxon>Bacteroidota</taxon>
        <taxon>Cytophagia</taxon>
        <taxon>Cytophagales</taxon>
        <taxon>Cyclobacteriaceae</taxon>
        <taxon>Belliella</taxon>
    </lineage>
</organism>
<keyword evidence="2" id="KW-0963">Cytoplasm</keyword>
<dbReference type="SMART" id="SM00729">
    <property type="entry name" value="Elp3"/>
    <property type="match status" value="1"/>
</dbReference>
<dbReference type="InterPro" id="IPR006638">
    <property type="entry name" value="Elp3/MiaA/NifB-like_rSAM"/>
</dbReference>
<comment type="similarity">
    <text evidence="1">Belongs to the anaerobic coproporphyrinogen-III oxidase family. HemW subfamily.</text>
</comment>
<comment type="caution">
    <text evidence="4">The sequence shown here is derived from an EMBL/GenBank/DDBJ whole genome shotgun (WGS) entry which is preliminary data.</text>
</comment>
<dbReference type="Proteomes" id="UP000635885">
    <property type="component" value="Unassembled WGS sequence"/>
</dbReference>
<dbReference type="InterPro" id="IPR034505">
    <property type="entry name" value="Coproporphyrinogen-III_oxidase"/>
</dbReference>
<proteinExistence type="inferred from homology"/>